<comment type="caution">
    <text evidence="9">The sequence shown here is derived from an EMBL/GenBank/DDBJ whole genome shotgun (WGS) entry which is preliminary data.</text>
</comment>
<dbReference type="CDD" id="cd19411">
    <property type="entry name" value="MCP2201-like_sensor"/>
    <property type="match status" value="1"/>
</dbReference>
<comment type="subcellular location">
    <subcellularLocation>
        <location evidence="1">Membrane</location>
    </subcellularLocation>
</comment>
<keyword evidence="4" id="KW-0807">Transducer</keyword>
<dbReference type="InterPro" id="IPR051310">
    <property type="entry name" value="MCP_chemotaxis"/>
</dbReference>
<dbReference type="GO" id="GO:0004888">
    <property type="term" value="F:transmembrane signaling receptor activity"/>
    <property type="evidence" value="ECO:0007669"/>
    <property type="project" value="InterPro"/>
</dbReference>
<dbReference type="Pfam" id="PF00015">
    <property type="entry name" value="MCPsignal"/>
    <property type="match status" value="1"/>
</dbReference>
<keyword evidence="6" id="KW-1133">Transmembrane helix</keyword>
<dbReference type="FunFam" id="1.10.287.950:FF:000001">
    <property type="entry name" value="Methyl-accepting chemotaxis sensory transducer"/>
    <property type="match status" value="1"/>
</dbReference>
<keyword evidence="5" id="KW-0175">Coiled coil</keyword>
<organism evidence="9 10">
    <name type="scientific">Ideonella aquatica</name>
    <dbReference type="NCBI Taxonomy" id="2824119"/>
    <lineage>
        <taxon>Bacteria</taxon>
        <taxon>Pseudomonadati</taxon>
        <taxon>Pseudomonadota</taxon>
        <taxon>Betaproteobacteria</taxon>
        <taxon>Burkholderiales</taxon>
        <taxon>Sphaerotilaceae</taxon>
        <taxon>Ideonella</taxon>
    </lineage>
</organism>
<dbReference type="CDD" id="cd06225">
    <property type="entry name" value="HAMP"/>
    <property type="match status" value="1"/>
</dbReference>
<keyword evidence="6" id="KW-0472">Membrane</keyword>
<dbReference type="Proteomes" id="UP000678374">
    <property type="component" value="Unassembled WGS sequence"/>
</dbReference>
<proteinExistence type="inferred from homology"/>
<dbReference type="PROSITE" id="PS50885">
    <property type="entry name" value="HAMP"/>
    <property type="match status" value="1"/>
</dbReference>
<dbReference type="EMBL" id="JAGQDE010000003">
    <property type="protein sequence ID" value="MBQ0958406.1"/>
    <property type="molecule type" value="Genomic_DNA"/>
</dbReference>
<dbReference type="AlphaFoldDB" id="A0A941BF56"/>
<dbReference type="InterPro" id="IPR003660">
    <property type="entry name" value="HAMP_dom"/>
</dbReference>
<dbReference type="PROSITE" id="PS50111">
    <property type="entry name" value="CHEMOTAXIS_TRANSDUC_2"/>
    <property type="match status" value="1"/>
</dbReference>
<evidence type="ECO:0000256" key="2">
    <source>
        <dbReference type="ARBA" id="ARBA00022481"/>
    </source>
</evidence>
<keyword evidence="6" id="KW-0812">Transmembrane</keyword>
<comment type="similarity">
    <text evidence="3">Belongs to the methyl-accepting chemotaxis (MCP) protein family.</text>
</comment>
<evidence type="ECO:0000259" key="7">
    <source>
        <dbReference type="PROSITE" id="PS50111"/>
    </source>
</evidence>
<dbReference type="PANTHER" id="PTHR43531:SF14">
    <property type="entry name" value="METHYL-ACCEPTING CHEMOTAXIS PROTEIN I-RELATED"/>
    <property type="match status" value="1"/>
</dbReference>
<protein>
    <submittedName>
        <fullName evidence="9">HAMP domain-containing protein</fullName>
    </submittedName>
</protein>
<dbReference type="PRINTS" id="PR00260">
    <property type="entry name" value="CHEMTRNSDUCR"/>
</dbReference>
<feature type="domain" description="HAMP" evidence="8">
    <location>
        <begin position="214"/>
        <end position="266"/>
    </location>
</feature>
<keyword evidence="2" id="KW-0488">Methylation</keyword>
<dbReference type="SMART" id="SM00283">
    <property type="entry name" value="MA"/>
    <property type="match status" value="1"/>
</dbReference>
<evidence type="ECO:0000256" key="5">
    <source>
        <dbReference type="SAM" id="Coils"/>
    </source>
</evidence>
<evidence type="ECO:0000256" key="3">
    <source>
        <dbReference type="ARBA" id="ARBA00029447"/>
    </source>
</evidence>
<gene>
    <name evidence="9" type="ORF">KAK06_05495</name>
</gene>
<dbReference type="SMART" id="SM00304">
    <property type="entry name" value="HAMP"/>
    <property type="match status" value="1"/>
</dbReference>
<dbReference type="SUPFAM" id="SSF58104">
    <property type="entry name" value="Methyl-accepting chemotaxis protein (MCP) signaling domain"/>
    <property type="match status" value="1"/>
</dbReference>
<dbReference type="InterPro" id="IPR004089">
    <property type="entry name" value="MCPsignal_dom"/>
</dbReference>
<evidence type="ECO:0000256" key="6">
    <source>
        <dbReference type="SAM" id="Phobius"/>
    </source>
</evidence>
<dbReference type="GO" id="GO:0005886">
    <property type="term" value="C:plasma membrane"/>
    <property type="evidence" value="ECO:0007669"/>
    <property type="project" value="TreeGrafter"/>
</dbReference>
<dbReference type="Pfam" id="PF00672">
    <property type="entry name" value="HAMP"/>
    <property type="match status" value="1"/>
</dbReference>
<sequence>MPLRTLSSLGVIARLTLAVGVLLAVLAANAGLNLWQQSQTATMMAGLAAQSDKLRLVDRWAALSESASVRIMAVNKSGDEAISALFGPEIGPKVKEVGELFRQIKGLATRPEELAWFEQMTPKREALLQSLKDMAEYRKIGDMPAASTMFDTAFMPAQKAYNEHIQGFVRMQRDYLEREAAETAARGRQQALLALGVVGLLAVGGGVLAATVLRHIRRSLGEAVAVAQAVAAGDLSHPVTVRGRDEFGTLMRALAEMTGSLERIVGQVRQGTDSIATASAEIAQGNNDLSQRTEQQAGNVQAAASAMDQITVSVRQNAEHARQANALAQAASEVAQRGGEAVARVVDTMGQINTASRRIEEIIGVIDGISFQTNILALNAAVEAARAGEQGRGFAVVAGEVRSLAQRSANAAKEIKDLIADSTDKVRVGSEQVEGAGRTMDEIVDSVRRVSTLVSEITQATAEQDSGIASVGQSVSEIDQMTQQNAALVEQAAAAAESMRRQAQELEQAVAVFRVGR</sequence>
<dbReference type="InterPro" id="IPR004090">
    <property type="entry name" value="Chemotax_Me-accpt_rcpt"/>
</dbReference>
<feature type="domain" description="Methyl-accepting transducer" evidence="7">
    <location>
        <begin position="271"/>
        <end position="500"/>
    </location>
</feature>
<dbReference type="GO" id="GO:0006935">
    <property type="term" value="P:chemotaxis"/>
    <property type="evidence" value="ECO:0007669"/>
    <property type="project" value="InterPro"/>
</dbReference>
<reference evidence="9" key="1">
    <citation type="submission" date="2021-04" db="EMBL/GenBank/DDBJ databases">
        <title>The genome sequence of Ideonella sp. 4Y11.</title>
        <authorList>
            <person name="Liu Y."/>
        </authorList>
    </citation>
    <scope>NUCLEOTIDE SEQUENCE</scope>
    <source>
        <strain evidence="9">4Y11</strain>
    </source>
</reference>
<dbReference type="GO" id="GO:0007165">
    <property type="term" value="P:signal transduction"/>
    <property type="evidence" value="ECO:0007669"/>
    <property type="project" value="UniProtKB-KW"/>
</dbReference>
<dbReference type="Gene3D" id="1.10.287.950">
    <property type="entry name" value="Methyl-accepting chemotaxis protein"/>
    <property type="match status" value="1"/>
</dbReference>
<feature type="transmembrane region" description="Helical" evidence="6">
    <location>
        <begin position="191"/>
        <end position="213"/>
    </location>
</feature>
<evidence type="ECO:0000256" key="1">
    <source>
        <dbReference type="ARBA" id="ARBA00004370"/>
    </source>
</evidence>
<evidence type="ECO:0000259" key="8">
    <source>
        <dbReference type="PROSITE" id="PS50885"/>
    </source>
</evidence>
<feature type="coiled-coil region" evidence="5">
    <location>
        <begin position="478"/>
        <end position="509"/>
    </location>
</feature>
<evidence type="ECO:0000313" key="9">
    <source>
        <dbReference type="EMBL" id="MBQ0958406.1"/>
    </source>
</evidence>
<evidence type="ECO:0000313" key="10">
    <source>
        <dbReference type="Proteomes" id="UP000678374"/>
    </source>
</evidence>
<name>A0A941BF56_9BURK</name>
<evidence type="ECO:0000256" key="4">
    <source>
        <dbReference type="PROSITE-ProRule" id="PRU00284"/>
    </source>
</evidence>
<dbReference type="PANTHER" id="PTHR43531">
    <property type="entry name" value="PROTEIN ICFG"/>
    <property type="match status" value="1"/>
</dbReference>
<dbReference type="InterPro" id="IPR047347">
    <property type="entry name" value="YvaQ-like_sensor"/>
</dbReference>
<accession>A0A941BF56</accession>
<keyword evidence="10" id="KW-1185">Reference proteome</keyword>
<dbReference type="CDD" id="cd11386">
    <property type="entry name" value="MCP_signal"/>
    <property type="match status" value="1"/>
</dbReference>